<comment type="catalytic activity">
    <reaction evidence="11 12">
        <text>N(6)-biotinyl-L-lysyl-[protein] + hydrogencarbonate + ATP = N(6)-carboxybiotinyl-L-lysyl-[protein] + ADP + phosphate + H(+)</text>
        <dbReference type="Rhea" id="RHEA:13501"/>
        <dbReference type="Rhea" id="RHEA-COMP:10505"/>
        <dbReference type="Rhea" id="RHEA-COMP:10506"/>
        <dbReference type="ChEBI" id="CHEBI:15378"/>
        <dbReference type="ChEBI" id="CHEBI:17544"/>
        <dbReference type="ChEBI" id="CHEBI:30616"/>
        <dbReference type="ChEBI" id="CHEBI:43474"/>
        <dbReference type="ChEBI" id="CHEBI:83144"/>
        <dbReference type="ChEBI" id="CHEBI:83145"/>
        <dbReference type="ChEBI" id="CHEBI:456216"/>
        <dbReference type="EC" id="6.3.4.14"/>
    </reaction>
</comment>
<evidence type="ECO:0000256" key="4">
    <source>
        <dbReference type="ARBA" id="ARBA00013263"/>
    </source>
</evidence>
<dbReference type="Pfam" id="PF02786">
    <property type="entry name" value="CPSase_L_D2"/>
    <property type="match status" value="1"/>
</dbReference>
<dbReference type="Pfam" id="PF00289">
    <property type="entry name" value="Biotin_carb_N"/>
    <property type="match status" value="1"/>
</dbReference>
<keyword evidence="14" id="KW-1185">Reference proteome</keyword>
<dbReference type="InterPro" id="IPR016185">
    <property type="entry name" value="PreATP-grasp_dom_sf"/>
</dbReference>
<keyword evidence="12" id="KW-0276">Fatty acid metabolism</keyword>
<dbReference type="InterPro" id="IPR005479">
    <property type="entry name" value="CPAse_ATP-bd"/>
</dbReference>
<sequence>MFKKILIANRGDIAVRVIRAAREMKIATVAVYSEADVDALHVQLADERVCIGPPDSKGSYLNAANILSAALITGCDAIHPGIGFLAEDASFAEKCAQIGLKYIGPPVKSIEMMGDKIQARMTMEKAGVPIVPGTNIALRDPAEAAKIAAKIGFPVMIKAAAGGGGRGIRVVREEADFPKTLKTAQMEAETSFGNPDVYIEKYIETFRHIEVQILADEHGNVVHLGERDCSLQTQRYQKMVEEAPAPNLPAPARKRICDAAVRAAKAAGYASAGTIEFIVAPDHTFYFMEMNTRLQIEHPITETVTGIDLVKWQIRVASGEKLAFSQRQIEWTGHAIEVRLTARDPLRDFAPSAGKIATVRLPGGLGVRIDTQIFSGYEVPPYYDSMLAKIIVWDTDRAGAIARMQRCLDEVEIVGVKTDLEYHKKIFASEAFQKGDLTTKFLATHVDAS</sequence>
<dbReference type="SMART" id="SM00878">
    <property type="entry name" value="Biotin_carb_C"/>
    <property type="match status" value="1"/>
</dbReference>
<keyword evidence="6" id="KW-0479">Metal-binding</keyword>
<organism evidence="13 14">
    <name type="scientific">Capsulimonas corticalis</name>
    <dbReference type="NCBI Taxonomy" id="2219043"/>
    <lineage>
        <taxon>Bacteria</taxon>
        <taxon>Bacillati</taxon>
        <taxon>Armatimonadota</taxon>
        <taxon>Armatimonadia</taxon>
        <taxon>Capsulimonadales</taxon>
        <taxon>Capsulimonadaceae</taxon>
        <taxon>Capsulimonas</taxon>
    </lineage>
</organism>
<dbReference type="Gene3D" id="3.30.470.20">
    <property type="entry name" value="ATP-grasp fold, B domain"/>
    <property type="match status" value="1"/>
</dbReference>
<dbReference type="PROSITE" id="PS00866">
    <property type="entry name" value="CPSASE_1"/>
    <property type="match status" value="1"/>
</dbReference>
<dbReference type="Pfam" id="PF02785">
    <property type="entry name" value="Biotin_carb_C"/>
    <property type="match status" value="1"/>
</dbReference>
<evidence type="ECO:0000256" key="5">
    <source>
        <dbReference type="ARBA" id="ARBA00022598"/>
    </source>
</evidence>
<dbReference type="PANTHER" id="PTHR48095:SF2">
    <property type="entry name" value="BIOTIN CARBOXYLASE, CHLOROPLASTIC"/>
    <property type="match status" value="1"/>
</dbReference>
<dbReference type="RefSeq" id="WP_119320722.1">
    <property type="nucleotide sequence ID" value="NZ_AP025739.1"/>
</dbReference>
<dbReference type="InterPro" id="IPR011764">
    <property type="entry name" value="Biotin_carboxylation_dom"/>
</dbReference>
<dbReference type="GO" id="GO:0046872">
    <property type="term" value="F:metal ion binding"/>
    <property type="evidence" value="ECO:0007669"/>
    <property type="project" value="UniProtKB-KW"/>
</dbReference>
<dbReference type="FunFam" id="3.30.1490.20:FF:000018">
    <property type="entry name" value="Biotin carboxylase"/>
    <property type="match status" value="1"/>
</dbReference>
<dbReference type="PROSITE" id="PS50975">
    <property type="entry name" value="ATP_GRASP"/>
    <property type="match status" value="1"/>
</dbReference>
<dbReference type="InterPro" id="IPR004549">
    <property type="entry name" value="Acetyl_CoA_COase_biotin_COase"/>
</dbReference>
<comment type="function">
    <text evidence="1 12">This protein is a component of the acetyl coenzyme A carboxylase complex; first, biotin carboxylase catalyzes the carboxylation of the carrier protein and then the transcarboxylase transfers the carboxyl group to form malonyl-CoA.</text>
</comment>
<dbReference type="NCBIfam" id="TIGR00514">
    <property type="entry name" value="accC"/>
    <property type="match status" value="1"/>
</dbReference>
<dbReference type="InterPro" id="IPR005481">
    <property type="entry name" value="BC-like_N"/>
</dbReference>
<keyword evidence="10 12" id="KW-0092">Biotin</keyword>
<accession>A0A402CTM6</accession>
<evidence type="ECO:0000256" key="12">
    <source>
        <dbReference type="RuleBase" id="RU365063"/>
    </source>
</evidence>
<dbReference type="GO" id="GO:2001295">
    <property type="term" value="P:malonyl-CoA biosynthetic process"/>
    <property type="evidence" value="ECO:0007669"/>
    <property type="project" value="UniProtKB-UniPathway"/>
</dbReference>
<dbReference type="InterPro" id="IPR005482">
    <property type="entry name" value="Biotin_COase_C"/>
</dbReference>
<dbReference type="GO" id="GO:0004075">
    <property type="term" value="F:biotin carboxylase activity"/>
    <property type="evidence" value="ECO:0007669"/>
    <property type="project" value="UniProtKB-EC"/>
</dbReference>
<dbReference type="NCBIfam" id="NF006367">
    <property type="entry name" value="PRK08591.1"/>
    <property type="match status" value="1"/>
</dbReference>
<evidence type="ECO:0000313" key="13">
    <source>
        <dbReference type="EMBL" id="BDI30680.1"/>
    </source>
</evidence>
<comment type="subunit">
    <text evidence="3 12">Acetyl-CoA carboxylase is a heterohexamer of biotin carboxyl carrier protein, biotin carboxylase and the two subunits of carboxyl transferase in a 2:2 complex.</text>
</comment>
<dbReference type="InterPro" id="IPR011054">
    <property type="entry name" value="Rudment_hybrid_motif"/>
</dbReference>
<keyword evidence="12" id="KW-0275">Fatty acid biosynthesis</keyword>
<gene>
    <name evidence="13" type="primary">accC1</name>
    <name evidence="13" type="ORF">CCAX7_27310</name>
</gene>
<dbReference type="InterPro" id="IPR051602">
    <property type="entry name" value="ACC_Biotin_Carboxylase"/>
</dbReference>
<evidence type="ECO:0000256" key="2">
    <source>
        <dbReference type="ARBA" id="ARBA00004956"/>
    </source>
</evidence>
<dbReference type="PANTHER" id="PTHR48095">
    <property type="entry name" value="PYRUVATE CARBOXYLASE SUBUNIT A"/>
    <property type="match status" value="1"/>
</dbReference>
<keyword evidence="12" id="KW-0443">Lipid metabolism</keyword>
<dbReference type="GO" id="GO:0006633">
    <property type="term" value="P:fatty acid biosynthetic process"/>
    <property type="evidence" value="ECO:0007669"/>
    <property type="project" value="UniProtKB-KW"/>
</dbReference>
<keyword evidence="5 12" id="KW-0436">Ligase</keyword>
<dbReference type="PROSITE" id="PS50979">
    <property type="entry name" value="BC"/>
    <property type="match status" value="1"/>
</dbReference>
<dbReference type="Proteomes" id="UP000287394">
    <property type="component" value="Chromosome"/>
</dbReference>
<dbReference type="SUPFAM" id="SSF56059">
    <property type="entry name" value="Glutathione synthetase ATP-binding domain-like"/>
    <property type="match status" value="1"/>
</dbReference>
<dbReference type="EC" id="6.3.4.14" evidence="4 12"/>
<name>A0A402CTM6_9BACT</name>
<keyword evidence="12" id="KW-0444">Lipid biosynthesis</keyword>
<evidence type="ECO:0000256" key="1">
    <source>
        <dbReference type="ARBA" id="ARBA00003761"/>
    </source>
</evidence>
<comment type="pathway">
    <text evidence="2 12">Lipid metabolism; malonyl-CoA biosynthesis; malonyl-CoA from acetyl-CoA: step 1/1.</text>
</comment>
<dbReference type="SUPFAM" id="SSF52440">
    <property type="entry name" value="PreATP-grasp domain"/>
    <property type="match status" value="1"/>
</dbReference>
<reference evidence="13 14" key="1">
    <citation type="journal article" date="2019" name="Int. J. Syst. Evol. Microbiol.">
        <title>Capsulimonas corticalis gen. nov., sp. nov., an aerobic capsulated bacterium, of a novel bacterial order, Capsulimonadales ord. nov., of the class Armatimonadia of the phylum Armatimonadetes.</title>
        <authorList>
            <person name="Li J."/>
            <person name="Kudo C."/>
            <person name="Tonouchi A."/>
        </authorList>
    </citation>
    <scope>NUCLEOTIDE SEQUENCE [LARGE SCALE GENOMIC DNA]</scope>
    <source>
        <strain evidence="13 14">AX-7</strain>
    </source>
</reference>
<evidence type="ECO:0000256" key="7">
    <source>
        <dbReference type="ARBA" id="ARBA00022741"/>
    </source>
</evidence>
<dbReference type="FunFam" id="3.40.50.20:FF:000010">
    <property type="entry name" value="Propionyl-CoA carboxylase subunit alpha"/>
    <property type="match status" value="1"/>
</dbReference>
<dbReference type="KEGG" id="ccot:CCAX7_27310"/>
<keyword evidence="7 12" id="KW-0547">Nucleotide-binding</keyword>
<dbReference type="EMBL" id="AP025739">
    <property type="protein sequence ID" value="BDI30680.1"/>
    <property type="molecule type" value="Genomic_DNA"/>
</dbReference>
<evidence type="ECO:0000313" key="14">
    <source>
        <dbReference type="Proteomes" id="UP000287394"/>
    </source>
</evidence>
<dbReference type="GO" id="GO:0005524">
    <property type="term" value="F:ATP binding"/>
    <property type="evidence" value="ECO:0007669"/>
    <property type="project" value="UniProtKB-UniRule"/>
</dbReference>
<evidence type="ECO:0000256" key="10">
    <source>
        <dbReference type="ARBA" id="ARBA00023267"/>
    </source>
</evidence>
<evidence type="ECO:0000256" key="3">
    <source>
        <dbReference type="ARBA" id="ARBA00011750"/>
    </source>
</evidence>
<protein>
    <recommendedName>
        <fullName evidence="4 12">Biotin carboxylase</fullName>
        <ecNumber evidence="4 12">6.3.4.14</ecNumber>
    </recommendedName>
    <alternativeName>
        <fullName evidence="12">Acetyl-coenzyme A carboxylase biotin carboxylase subunit A</fullName>
    </alternativeName>
</protein>
<dbReference type="AlphaFoldDB" id="A0A402CTM6"/>
<dbReference type="SUPFAM" id="SSF51246">
    <property type="entry name" value="Rudiment single hybrid motif"/>
    <property type="match status" value="1"/>
</dbReference>
<evidence type="ECO:0000256" key="6">
    <source>
        <dbReference type="ARBA" id="ARBA00022723"/>
    </source>
</evidence>
<dbReference type="FunCoup" id="A0A402CTM6">
    <property type="interactions" value="486"/>
</dbReference>
<dbReference type="OrthoDB" id="9807469at2"/>
<keyword evidence="8 12" id="KW-0067">ATP-binding</keyword>
<evidence type="ECO:0000256" key="11">
    <source>
        <dbReference type="ARBA" id="ARBA00048600"/>
    </source>
</evidence>
<dbReference type="InterPro" id="IPR011761">
    <property type="entry name" value="ATP-grasp"/>
</dbReference>
<evidence type="ECO:0000256" key="8">
    <source>
        <dbReference type="ARBA" id="ARBA00022840"/>
    </source>
</evidence>
<keyword evidence="9" id="KW-0460">Magnesium</keyword>
<evidence type="ECO:0000256" key="9">
    <source>
        <dbReference type="ARBA" id="ARBA00022842"/>
    </source>
</evidence>
<dbReference type="FunFam" id="3.30.470.20:FF:000028">
    <property type="entry name" value="Methylcrotonoyl-CoA carboxylase subunit alpha, mitochondrial"/>
    <property type="match status" value="1"/>
</dbReference>
<proteinExistence type="predicted"/>
<dbReference type="PROSITE" id="PS00867">
    <property type="entry name" value="CPSASE_2"/>
    <property type="match status" value="1"/>
</dbReference>